<evidence type="ECO:0000256" key="1">
    <source>
        <dbReference type="SAM" id="Phobius"/>
    </source>
</evidence>
<keyword evidence="1" id="KW-1133">Transmembrane helix</keyword>
<dbReference type="InterPro" id="IPR024623">
    <property type="entry name" value="YtxH"/>
</dbReference>
<sequence length="98" mass="10490">MKNNNLAAGILGGLAIGTVLGILFAPAKGCETRKKIADKSSDLADSFKDSSGKWTEKIAQTISHLKKDFEQLFGNASDILKAEIANTDNLRSINKPTI</sequence>
<dbReference type="RefSeq" id="WP_091204113.1">
    <property type="nucleotide sequence ID" value="NZ_FONQ01000004.1"/>
</dbReference>
<dbReference type="EMBL" id="FONQ01000004">
    <property type="protein sequence ID" value="SFE79528.1"/>
    <property type="molecule type" value="Genomic_DNA"/>
</dbReference>
<gene>
    <name evidence="2" type="ORF">SAMN04488131_10461</name>
</gene>
<dbReference type="PANTHER" id="PTHR35792:SF2">
    <property type="entry name" value="GENERAL STRESS PROTEIN"/>
    <property type="match status" value="1"/>
</dbReference>
<keyword evidence="1" id="KW-0472">Membrane</keyword>
<dbReference type="Proteomes" id="UP000198596">
    <property type="component" value="Unassembled WGS sequence"/>
</dbReference>
<dbReference type="Pfam" id="PF12732">
    <property type="entry name" value="YtxH"/>
    <property type="match status" value="1"/>
</dbReference>
<feature type="transmembrane region" description="Helical" evidence="1">
    <location>
        <begin position="6"/>
        <end position="25"/>
    </location>
</feature>
<accession>A0A1I2DGF8</accession>
<dbReference type="STRING" id="935223.SAMN04488131_10461"/>
<proteinExistence type="predicted"/>
<dbReference type="InterPro" id="IPR052928">
    <property type="entry name" value="Desiccation-related_membrane"/>
</dbReference>
<dbReference type="AlphaFoldDB" id="A0A1I2DGF8"/>
<evidence type="ECO:0000313" key="3">
    <source>
        <dbReference type="Proteomes" id="UP000198596"/>
    </source>
</evidence>
<protein>
    <submittedName>
        <fullName evidence="2">Gas vesicle protein</fullName>
    </submittedName>
</protein>
<name>A0A1I2DGF8_9FLAO</name>
<keyword evidence="1" id="KW-0812">Transmembrane</keyword>
<dbReference type="OrthoDB" id="676025at2"/>
<organism evidence="2 3">
    <name type="scientific">Flavobacterium xueshanense</name>
    <dbReference type="NCBI Taxonomy" id="935223"/>
    <lineage>
        <taxon>Bacteria</taxon>
        <taxon>Pseudomonadati</taxon>
        <taxon>Bacteroidota</taxon>
        <taxon>Flavobacteriia</taxon>
        <taxon>Flavobacteriales</taxon>
        <taxon>Flavobacteriaceae</taxon>
        <taxon>Flavobacterium</taxon>
    </lineage>
</organism>
<dbReference type="PANTHER" id="PTHR35792">
    <property type="entry name" value="GENERAL STRESS PROTEIN"/>
    <property type="match status" value="1"/>
</dbReference>
<evidence type="ECO:0000313" key="2">
    <source>
        <dbReference type="EMBL" id="SFE79528.1"/>
    </source>
</evidence>
<reference evidence="3" key="1">
    <citation type="submission" date="2016-10" db="EMBL/GenBank/DDBJ databases">
        <authorList>
            <person name="Varghese N."/>
            <person name="Submissions S."/>
        </authorList>
    </citation>
    <scope>NUCLEOTIDE SEQUENCE [LARGE SCALE GENOMIC DNA]</scope>
    <source>
        <strain evidence="3">CGMCC 1.9227</strain>
    </source>
</reference>
<keyword evidence="3" id="KW-1185">Reference proteome</keyword>